<gene>
    <name evidence="1" type="primary">PPUP8844</name>
</gene>
<accession>A0A0S7ET65</accession>
<dbReference type="EMBL" id="GBYX01476192">
    <property type="protein sequence ID" value="JAO05485.1"/>
    <property type="molecule type" value="Transcribed_RNA"/>
</dbReference>
<feature type="non-terminal residue" evidence="1">
    <location>
        <position position="151"/>
    </location>
</feature>
<sequence length="151" mass="16657">MKFSQHSCCRECPRRVSPDQPGIRRLLSTINSHVPAKTQGGGRGCMWSRKGRNGMGWGVVPVQIQQPADDAVCPVRGSEERISRLRAATHLIPLWTFPVPDPAAERLFVNTAFRGQSVKTPGEMERKKAIYLRTAAPDQPADITSPLRVAS</sequence>
<protein>
    <submittedName>
        <fullName evidence="1">PPUP8844</fullName>
    </submittedName>
</protein>
<dbReference type="AlphaFoldDB" id="A0A0S7ET65"/>
<reference evidence="1" key="1">
    <citation type="submission" date="2014-12" db="EMBL/GenBank/DDBJ databases">
        <title>Parallel Evolution in Life History Adaptation Evident in the Tissue-Specific Poeciliopsis prolifica transcriptome.</title>
        <authorList>
            <person name="Jue N.K."/>
            <person name="Foley R.J."/>
            <person name="Obergfell C."/>
            <person name="Reznick D.N."/>
            <person name="O'Neill R.J."/>
            <person name="O'Neill M.J."/>
        </authorList>
    </citation>
    <scope>NUCLEOTIDE SEQUENCE</scope>
</reference>
<name>A0A0S7ET65_9TELE</name>
<organism evidence="1">
    <name type="scientific">Poeciliopsis prolifica</name>
    <name type="common">blackstripe livebearer</name>
    <dbReference type="NCBI Taxonomy" id="188132"/>
    <lineage>
        <taxon>Eukaryota</taxon>
        <taxon>Metazoa</taxon>
        <taxon>Chordata</taxon>
        <taxon>Craniata</taxon>
        <taxon>Vertebrata</taxon>
        <taxon>Euteleostomi</taxon>
        <taxon>Actinopterygii</taxon>
        <taxon>Neopterygii</taxon>
        <taxon>Teleostei</taxon>
        <taxon>Neoteleostei</taxon>
        <taxon>Acanthomorphata</taxon>
        <taxon>Ovalentaria</taxon>
        <taxon>Atherinomorphae</taxon>
        <taxon>Cyprinodontiformes</taxon>
        <taxon>Poeciliidae</taxon>
        <taxon>Poeciliinae</taxon>
        <taxon>Poeciliopsis</taxon>
    </lineage>
</organism>
<proteinExistence type="predicted"/>
<evidence type="ECO:0000313" key="1">
    <source>
        <dbReference type="EMBL" id="JAO05485.1"/>
    </source>
</evidence>